<keyword evidence="2 8" id="KW-0813">Transport</keyword>
<dbReference type="InterPro" id="IPR037066">
    <property type="entry name" value="Plug_dom_sf"/>
</dbReference>
<dbReference type="Pfam" id="PF07715">
    <property type="entry name" value="Plug"/>
    <property type="match status" value="1"/>
</dbReference>
<dbReference type="PATRIC" id="fig|1678841.3.peg.2405"/>
<evidence type="ECO:0000313" key="14">
    <source>
        <dbReference type="Proteomes" id="UP000053091"/>
    </source>
</evidence>
<keyword evidence="14" id="KW-1185">Reference proteome</keyword>
<dbReference type="Pfam" id="PF00593">
    <property type="entry name" value="TonB_dep_Rec_b-barrel"/>
    <property type="match status" value="1"/>
</dbReference>
<dbReference type="InterPro" id="IPR023996">
    <property type="entry name" value="TonB-dep_OMP_SusC/RagA"/>
</dbReference>
<keyword evidence="5 9" id="KW-0798">TonB box</keyword>
<dbReference type="NCBIfam" id="TIGR04056">
    <property type="entry name" value="OMP_RagA_SusC"/>
    <property type="match status" value="1"/>
</dbReference>
<dbReference type="InterPro" id="IPR039426">
    <property type="entry name" value="TonB-dep_rcpt-like"/>
</dbReference>
<evidence type="ECO:0000256" key="1">
    <source>
        <dbReference type="ARBA" id="ARBA00004571"/>
    </source>
</evidence>
<evidence type="ECO:0000313" key="13">
    <source>
        <dbReference type="EMBL" id="GAP43991.1"/>
    </source>
</evidence>
<evidence type="ECO:0000256" key="6">
    <source>
        <dbReference type="ARBA" id="ARBA00023136"/>
    </source>
</evidence>
<evidence type="ECO:0000256" key="10">
    <source>
        <dbReference type="SAM" id="MobiDB-lite"/>
    </source>
</evidence>
<dbReference type="InterPro" id="IPR023997">
    <property type="entry name" value="TonB-dep_OMP_SusC/RagA_CS"/>
</dbReference>
<dbReference type="InterPro" id="IPR008969">
    <property type="entry name" value="CarboxyPept-like_regulatory"/>
</dbReference>
<dbReference type="InterPro" id="IPR036942">
    <property type="entry name" value="Beta-barrel_TonB_sf"/>
</dbReference>
<evidence type="ECO:0000256" key="5">
    <source>
        <dbReference type="ARBA" id="ARBA00023077"/>
    </source>
</evidence>
<dbReference type="Gene3D" id="2.60.40.1120">
    <property type="entry name" value="Carboxypeptidase-like, regulatory domain"/>
    <property type="match status" value="1"/>
</dbReference>
<keyword evidence="3 8" id="KW-1134">Transmembrane beta strand</keyword>
<dbReference type="InterPro" id="IPR012910">
    <property type="entry name" value="Plug_dom"/>
</dbReference>
<evidence type="ECO:0000256" key="3">
    <source>
        <dbReference type="ARBA" id="ARBA00022452"/>
    </source>
</evidence>
<sequence length="1112" mass="122873">MKDAAKAKAFDRSFLLRILIMSNISLILVLCSFISVTAAESYAQRVRVSLDYKNVTLEKVINDIKRQTEFEFAYQADLEKMVLKKVTVNVQDELIENVMKTVLQGTGLSFRIIDKIILLSKNRMLITSDAGITDDPARKVSGVVKDKSGTLPGVTVRVKGTNFGTVTDVEGKYSLTVPEGEVVLVFSYVGYQTVEIILKDETVIDIIMVQDALSLDEVVVVGYGTQKKRDITGAVSTISSADIQKSPVVGIDHALQGQAAGVQVTQNYGTPGAGIQVRIRGIGTIGDSDPLYVIDGVPTKENLNSLNPNDIESISVLKDASAAAIYGARAANGVVLITTKKGIKGESMVQFNATYGVQQISNKLELLTADEYAMVMDEALTNAGLAPVWNNPGLGEGTDWQDAIFRNAAFQKYDLSVSSGNDKTTYLLGLGYLAQDGIVKHSDFTRYNLRFNLNSNVTEKFIVGANMNLSRIKENLIDTEINGVVRSAIFQPPTIPVYNEDGTYAGPGENEGDAQNPLGMADRSDKTQANNKLFGNIFASYDIISGLRFKSNLGLNVYSLQTIDFDPTFSEGNANRLINSLNHQLINYFDVNWENTLEYTRKINLHKVTALVGNTMQEASTGLVSGYRENFSSNEDYLHYLDAGSANDKARGRLTEWSLLSYFGRINYDFADKYLLSLNARYDGSSRFGKKNRWGLFPSVSAGWRVSGEDFFKSDFIDDLKIRASWGQLGNQDIGLYAFSSVLQQIFYPFGNPQVIQVGYLPASDFNPDVKWETTTQLDFGVDFSAFDYRLYFSADYYKKNTTDMLLILPQPATSGFGSTGYENVGEIVNKGLEFQVIWRDKIGKLNYNVNANLTTNKNEVLNLGENNEAITSGLFFDMSTRTEVGHSIREFYGYVTDGIFQNQAEIDAHAEQPGAVPGDIRFKDISGDGVINSDDRTFIGNPYPDMFFGLNLGLSYKGFDVSLFLQGQYGNEIYNATKFWLTNSGYNYNKGTAILERWTGEGSSNTEPRLSTVDANQNARGSDRYIEDGSYLRLKNLQIGYTLSENMARKLSLKGARVFVSGSNLLTFTKYTGYDPEVGAARATLGDRTVGFDEVTYPQNRGFIMGVTISM</sequence>
<evidence type="ECO:0000256" key="9">
    <source>
        <dbReference type="RuleBase" id="RU003357"/>
    </source>
</evidence>
<keyword evidence="4 8" id="KW-0812">Transmembrane</keyword>
<keyword evidence="7 8" id="KW-0998">Cell outer membrane</keyword>
<feature type="domain" description="TonB-dependent receptor-like beta-barrel" evidence="11">
    <location>
        <begin position="520"/>
        <end position="1066"/>
    </location>
</feature>
<evidence type="ECO:0000256" key="4">
    <source>
        <dbReference type="ARBA" id="ARBA00022692"/>
    </source>
</evidence>
<comment type="similarity">
    <text evidence="8 9">Belongs to the TonB-dependent receptor family.</text>
</comment>
<evidence type="ECO:0000259" key="11">
    <source>
        <dbReference type="Pfam" id="PF00593"/>
    </source>
</evidence>
<dbReference type="AlphaFoldDB" id="A0A0S7BZJ9"/>
<dbReference type="EMBL" id="DF968182">
    <property type="protein sequence ID" value="GAP43991.1"/>
    <property type="molecule type" value="Genomic_DNA"/>
</dbReference>
<protein>
    <submittedName>
        <fullName evidence="13">TonB-linked outer membrane protein, SusC/RagA family</fullName>
    </submittedName>
</protein>
<comment type="subcellular location">
    <subcellularLocation>
        <location evidence="1 8">Cell outer membrane</location>
        <topology evidence="1 8">Multi-pass membrane protein</topology>
    </subcellularLocation>
</comment>
<keyword evidence="6 8" id="KW-0472">Membrane</keyword>
<dbReference type="Proteomes" id="UP000053091">
    <property type="component" value="Unassembled WGS sequence"/>
</dbReference>
<dbReference type="Pfam" id="PF13715">
    <property type="entry name" value="CarbopepD_reg_2"/>
    <property type="match status" value="1"/>
</dbReference>
<dbReference type="Gene3D" id="2.40.170.20">
    <property type="entry name" value="TonB-dependent receptor, beta-barrel domain"/>
    <property type="match status" value="1"/>
</dbReference>
<evidence type="ECO:0000256" key="7">
    <source>
        <dbReference type="ARBA" id="ARBA00023237"/>
    </source>
</evidence>
<dbReference type="SUPFAM" id="SSF49464">
    <property type="entry name" value="Carboxypeptidase regulatory domain-like"/>
    <property type="match status" value="1"/>
</dbReference>
<evidence type="ECO:0000256" key="8">
    <source>
        <dbReference type="PROSITE-ProRule" id="PRU01360"/>
    </source>
</evidence>
<feature type="region of interest" description="Disordered" evidence="10">
    <location>
        <begin position="503"/>
        <end position="523"/>
    </location>
</feature>
<feature type="domain" description="TonB-dependent receptor plug" evidence="12">
    <location>
        <begin position="227"/>
        <end position="334"/>
    </location>
</feature>
<dbReference type="RefSeq" id="WP_062042035.1">
    <property type="nucleotide sequence ID" value="NZ_DF968182.1"/>
</dbReference>
<evidence type="ECO:0000256" key="2">
    <source>
        <dbReference type="ARBA" id="ARBA00022448"/>
    </source>
</evidence>
<dbReference type="GO" id="GO:0009279">
    <property type="term" value="C:cell outer membrane"/>
    <property type="evidence" value="ECO:0007669"/>
    <property type="project" value="UniProtKB-SubCell"/>
</dbReference>
<proteinExistence type="inferred from homology"/>
<dbReference type="InterPro" id="IPR000531">
    <property type="entry name" value="Beta-barrel_TonB"/>
</dbReference>
<name>A0A0S7BZJ9_9BACT</name>
<dbReference type="NCBIfam" id="TIGR04057">
    <property type="entry name" value="SusC_RagA_signa"/>
    <property type="match status" value="1"/>
</dbReference>
<organism evidence="13">
    <name type="scientific">Lentimicrobium saccharophilum</name>
    <dbReference type="NCBI Taxonomy" id="1678841"/>
    <lineage>
        <taxon>Bacteria</taxon>
        <taxon>Pseudomonadati</taxon>
        <taxon>Bacteroidota</taxon>
        <taxon>Bacteroidia</taxon>
        <taxon>Bacteroidales</taxon>
        <taxon>Lentimicrobiaceae</taxon>
        <taxon>Lentimicrobium</taxon>
    </lineage>
</organism>
<dbReference type="Gene3D" id="2.170.130.10">
    <property type="entry name" value="TonB-dependent receptor, plug domain"/>
    <property type="match status" value="1"/>
</dbReference>
<dbReference type="STRING" id="1678841.TBC1_112150"/>
<reference evidence="13" key="1">
    <citation type="journal article" date="2015" name="Genome Announc.">
        <title>Draft Genome Sequence of Bacteroidales Strain TBC1, a Novel Isolate from a Methanogenic Wastewater Treatment System.</title>
        <authorList>
            <person name="Tourlousse D.M."/>
            <person name="Matsuura N."/>
            <person name="Sun L."/>
            <person name="Toyonaga M."/>
            <person name="Kuroda K."/>
            <person name="Ohashi A."/>
            <person name="Cruz R."/>
            <person name="Yamaguchi T."/>
            <person name="Sekiguchi Y."/>
        </authorList>
    </citation>
    <scope>NUCLEOTIDE SEQUENCE [LARGE SCALE GENOMIC DNA]</scope>
    <source>
        <strain evidence="13">TBC1</strain>
    </source>
</reference>
<dbReference type="FunFam" id="2.170.130.10:FF:000008">
    <property type="entry name" value="SusC/RagA family TonB-linked outer membrane protein"/>
    <property type="match status" value="1"/>
</dbReference>
<dbReference type="PROSITE" id="PS52016">
    <property type="entry name" value="TONB_DEPENDENT_REC_3"/>
    <property type="match status" value="1"/>
</dbReference>
<accession>A0A0S7BZJ9</accession>
<gene>
    <name evidence="13" type="ORF">TBC1_112150</name>
</gene>
<dbReference type="OrthoDB" id="9768177at2"/>
<dbReference type="SUPFAM" id="SSF56935">
    <property type="entry name" value="Porins"/>
    <property type="match status" value="1"/>
</dbReference>
<evidence type="ECO:0000259" key="12">
    <source>
        <dbReference type="Pfam" id="PF07715"/>
    </source>
</evidence>